<keyword evidence="1" id="KW-0812">Transmembrane</keyword>
<evidence type="ECO:0000313" key="2">
    <source>
        <dbReference type="EMBL" id="ORZ20526.1"/>
    </source>
</evidence>
<evidence type="ECO:0000256" key="1">
    <source>
        <dbReference type="SAM" id="Phobius"/>
    </source>
</evidence>
<sequence>MSSHTITEDDPQMKITTELNHEQQEKDFELQNEQHEQRPPKRCISLSSTMTGRLVAVGLMIVAGCCVALQAGFNATLNAHGGRSFASLISFAVGLAACLSFFAFDVTVLKTPRPTSRLKEAPWYAWAGGVLGSYYVIINVLCVPKLGAATVLSVFVCSQVITACVIDHFGLVGVAKRKYTIWRILGSLGLVGCVAVITIF</sequence>
<accession>A0A1X2IS04</accession>
<keyword evidence="1" id="KW-1133">Transmembrane helix</keyword>
<proteinExistence type="predicted"/>
<keyword evidence="1" id="KW-0472">Membrane</keyword>
<dbReference type="InterPro" id="IPR006750">
    <property type="entry name" value="YdcZ"/>
</dbReference>
<keyword evidence="3" id="KW-1185">Reference proteome</keyword>
<organism evidence="2 3">
    <name type="scientific">Absidia repens</name>
    <dbReference type="NCBI Taxonomy" id="90262"/>
    <lineage>
        <taxon>Eukaryota</taxon>
        <taxon>Fungi</taxon>
        <taxon>Fungi incertae sedis</taxon>
        <taxon>Mucoromycota</taxon>
        <taxon>Mucoromycotina</taxon>
        <taxon>Mucoromycetes</taxon>
        <taxon>Mucorales</taxon>
        <taxon>Cunninghamellaceae</taxon>
        <taxon>Absidia</taxon>
    </lineage>
</organism>
<comment type="caution">
    <text evidence="2">The sequence shown here is derived from an EMBL/GenBank/DDBJ whole genome shotgun (WGS) entry which is preliminary data.</text>
</comment>
<feature type="transmembrane region" description="Helical" evidence="1">
    <location>
        <begin position="121"/>
        <end position="141"/>
    </location>
</feature>
<feature type="transmembrane region" description="Helical" evidence="1">
    <location>
        <begin position="54"/>
        <end position="73"/>
    </location>
</feature>
<dbReference type="PANTHER" id="PTHR34821">
    <property type="entry name" value="INNER MEMBRANE PROTEIN YDCZ"/>
    <property type="match status" value="1"/>
</dbReference>
<reference evidence="2 3" key="1">
    <citation type="submission" date="2016-07" db="EMBL/GenBank/DDBJ databases">
        <title>Pervasive Adenine N6-methylation of Active Genes in Fungi.</title>
        <authorList>
            <consortium name="DOE Joint Genome Institute"/>
            <person name="Mondo S.J."/>
            <person name="Dannebaum R.O."/>
            <person name="Kuo R.C."/>
            <person name="Labutti K."/>
            <person name="Haridas S."/>
            <person name="Kuo A."/>
            <person name="Salamov A."/>
            <person name="Ahrendt S.R."/>
            <person name="Lipzen A."/>
            <person name="Sullivan W."/>
            <person name="Andreopoulos W.B."/>
            <person name="Clum A."/>
            <person name="Lindquist E."/>
            <person name="Daum C."/>
            <person name="Ramamoorthy G.K."/>
            <person name="Gryganskyi A."/>
            <person name="Culley D."/>
            <person name="Magnuson J.K."/>
            <person name="James T.Y."/>
            <person name="O'Malley M.A."/>
            <person name="Stajich J.E."/>
            <person name="Spatafora J.W."/>
            <person name="Visel A."/>
            <person name="Grigoriev I.V."/>
        </authorList>
    </citation>
    <scope>NUCLEOTIDE SEQUENCE [LARGE SCALE GENOMIC DNA]</scope>
    <source>
        <strain evidence="2 3">NRRL 1336</strain>
    </source>
</reference>
<gene>
    <name evidence="2" type="ORF">BCR42DRAFT_408958</name>
</gene>
<dbReference type="AlphaFoldDB" id="A0A1X2IS04"/>
<dbReference type="Pfam" id="PF04657">
    <property type="entry name" value="DMT_YdcZ"/>
    <property type="match status" value="1"/>
</dbReference>
<evidence type="ECO:0000313" key="3">
    <source>
        <dbReference type="Proteomes" id="UP000193560"/>
    </source>
</evidence>
<dbReference type="GO" id="GO:0005886">
    <property type="term" value="C:plasma membrane"/>
    <property type="evidence" value="ECO:0007669"/>
    <property type="project" value="TreeGrafter"/>
</dbReference>
<dbReference type="OrthoDB" id="5559077at2759"/>
<feature type="transmembrane region" description="Helical" evidence="1">
    <location>
        <begin position="85"/>
        <end position="109"/>
    </location>
</feature>
<feature type="transmembrane region" description="Helical" evidence="1">
    <location>
        <begin position="147"/>
        <end position="169"/>
    </location>
</feature>
<dbReference type="PANTHER" id="PTHR34821:SF2">
    <property type="entry name" value="INNER MEMBRANE PROTEIN YDCZ"/>
    <property type="match status" value="1"/>
</dbReference>
<feature type="transmembrane region" description="Helical" evidence="1">
    <location>
        <begin position="181"/>
        <end position="199"/>
    </location>
</feature>
<dbReference type="EMBL" id="MCGE01000006">
    <property type="protein sequence ID" value="ORZ20526.1"/>
    <property type="molecule type" value="Genomic_DNA"/>
</dbReference>
<name>A0A1X2IS04_9FUNG</name>
<dbReference type="Proteomes" id="UP000193560">
    <property type="component" value="Unassembled WGS sequence"/>
</dbReference>
<evidence type="ECO:0008006" key="4">
    <source>
        <dbReference type="Google" id="ProtNLM"/>
    </source>
</evidence>
<protein>
    <recommendedName>
        <fullName evidence="4">EamA domain-containing protein</fullName>
    </recommendedName>
</protein>